<dbReference type="EMBL" id="HE796683">
    <property type="protein sequence ID" value="CCH02445.1"/>
    <property type="molecule type" value="Genomic_DNA"/>
</dbReference>
<reference evidence="1 2" key="1">
    <citation type="journal article" date="2012" name="J. Bacteriol.">
        <title>Genome Sequence of Fibrella aestuarina BUZ 2T, a Filamentous Marine Bacterium.</title>
        <authorList>
            <person name="Filippini M."/>
            <person name="Qi W."/>
            <person name="Blom J."/>
            <person name="Goesmann A."/>
            <person name="Smits T.H."/>
            <person name="Bagheri H.C."/>
        </authorList>
    </citation>
    <scope>NUCLEOTIDE SEQUENCE [LARGE SCALE GENOMIC DNA]</scope>
    <source>
        <strain evidence="2">BUZ 2T</strain>
    </source>
</reference>
<protein>
    <submittedName>
        <fullName evidence="1">Uncharacterized protein</fullName>
    </submittedName>
</protein>
<accession>I0KE92</accession>
<gene>
    <name evidence="1" type="ORF">FAES_4446</name>
</gene>
<organism evidence="1 2">
    <name type="scientific">Fibrella aestuarina BUZ 2</name>
    <dbReference type="NCBI Taxonomy" id="1166018"/>
    <lineage>
        <taxon>Bacteria</taxon>
        <taxon>Pseudomonadati</taxon>
        <taxon>Bacteroidota</taxon>
        <taxon>Cytophagia</taxon>
        <taxon>Cytophagales</taxon>
        <taxon>Spirosomataceae</taxon>
        <taxon>Fibrella</taxon>
    </lineage>
</organism>
<name>I0KE92_9BACT</name>
<dbReference type="Proteomes" id="UP000011058">
    <property type="component" value="Chromosome"/>
</dbReference>
<proteinExistence type="predicted"/>
<dbReference type="AlphaFoldDB" id="I0KE92"/>
<sequence>MFHAPPGSTGFFLNRFSQFGNVPSQRPRGHPVRSIKKPLPMAAGALERITSGYC</sequence>
<evidence type="ECO:0000313" key="2">
    <source>
        <dbReference type="Proteomes" id="UP000011058"/>
    </source>
</evidence>
<evidence type="ECO:0000313" key="1">
    <source>
        <dbReference type="EMBL" id="CCH02445.1"/>
    </source>
</evidence>
<dbReference type="HOGENOM" id="CLU_3043612_0_0_10"/>
<dbReference type="KEGG" id="fae:FAES_4446"/>
<keyword evidence="2" id="KW-1185">Reference proteome</keyword>